<proteinExistence type="predicted"/>
<feature type="region of interest" description="Disordered" evidence="1">
    <location>
        <begin position="87"/>
        <end position="109"/>
    </location>
</feature>
<keyword evidence="2" id="KW-0812">Transmembrane</keyword>
<evidence type="ECO:0000256" key="2">
    <source>
        <dbReference type="SAM" id="Phobius"/>
    </source>
</evidence>
<keyword evidence="2" id="KW-1133">Transmembrane helix</keyword>
<feature type="transmembrane region" description="Helical" evidence="2">
    <location>
        <begin position="64"/>
        <end position="85"/>
    </location>
</feature>
<reference evidence="3 4" key="1">
    <citation type="submission" date="2022-01" db="EMBL/GenBank/DDBJ databases">
        <title>Whole genome-based taxonomy of the Shewanellaceae.</title>
        <authorList>
            <person name="Martin-Rodriguez A.J."/>
        </authorList>
    </citation>
    <scope>NUCLEOTIDE SEQUENCE [LARGE SCALE GENOMIC DNA]</scope>
    <source>
        <strain evidence="3 4">DSM 21332</strain>
    </source>
</reference>
<keyword evidence="4" id="KW-1185">Reference proteome</keyword>
<dbReference type="RefSeq" id="WP_249247603.1">
    <property type="nucleotide sequence ID" value="NZ_JAKIKT010000001.1"/>
</dbReference>
<sequence>MQTTNKYLVMIPALCLCATILVAAMHYLHWIESSSLSLHALYAILAVDVIASTALVIMTSGYGVYVLLSAFMFFIVFVFSVATISHQGPAPQKSRSMMTQTTRTLNSVE</sequence>
<dbReference type="EMBL" id="JAKIKT010000001">
    <property type="protein sequence ID" value="MCL2912784.1"/>
    <property type="molecule type" value="Genomic_DNA"/>
</dbReference>
<keyword evidence="2" id="KW-0472">Membrane</keyword>
<feature type="transmembrane region" description="Helical" evidence="2">
    <location>
        <begin position="40"/>
        <end position="58"/>
    </location>
</feature>
<organism evidence="3 4">
    <name type="scientific">Shewanella corallii</name>
    <dbReference type="NCBI Taxonomy" id="560080"/>
    <lineage>
        <taxon>Bacteria</taxon>
        <taxon>Pseudomonadati</taxon>
        <taxon>Pseudomonadota</taxon>
        <taxon>Gammaproteobacteria</taxon>
        <taxon>Alteromonadales</taxon>
        <taxon>Shewanellaceae</taxon>
        <taxon>Shewanella</taxon>
    </lineage>
</organism>
<evidence type="ECO:0000256" key="1">
    <source>
        <dbReference type="SAM" id="MobiDB-lite"/>
    </source>
</evidence>
<feature type="transmembrane region" description="Helical" evidence="2">
    <location>
        <begin position="6"/>
        <end position="28"/>
    </location>
</feature>
<protein>
    <submittedName>
        <fullName evidence="3">Uncharacterized protein</fullName>
    </submittedName>
</protein>
<gene>
    <name evidence="3" type="ORF">L2725_03125</name>
</gene>
<comment type="caution">
    <text evidence="3">The sequence shown here is derived from an EMBL/GenBank/DDBJ whole genome shotgun (WGS) entry which is preliminary data.</text>
</comment>
<evidence type="ECO:0000313" key="3">
    <source>
        <dbReference type="EMBL" id="MCL2912784.1"/>
    </source>
</evidence>
<feature type="compositionally biased region" description="Polar residues" evidence="1">
    <location>
        <begin position="93"/>
        <end position="109"/>
    </location>
</feature>
<accession>A0ABT0N2W4</accession>
<dbReference type="Proteomes" id="UP001202831">
    <property type="component" value="Unassembled WGS sequence"/>
</dbReference>
<evidence type="ECO:0000313" key="4">
    <source>
        <dbReference type="Proteomes" id="UP001202831"/>
    </source>
</evidence>
<name>A0ABT0N2W4_9GAMM</name>